<proteinExistence type="predicted"/>
<dbReference type="Proteomes" id="UP000233551">
    <property type="component" value="Unassembled WGS sequence"/>
</dbReference>
<evidence type="ECO:0000313" key="1">
    <source>
        <dbReference type="EMBL" id="PKI52589.1"/>
    </source>
</evidence>
<protein>
    <submittedName>
        <fullName evidence="1">Uncharacterized protein</fullName>
    </submittedName>
</protein>
<name>A0A2I0J8N0_PUNGR</name>
<accession>A0A2I0J8N0</accession>
<keyword evidence="2" id="KW-1185">Reference proteome</keyword>
<organism evidence="1 2">
    <name type="scientific">Punica granatum</name>
    <name type="common">Pomegranate</name>
    <dbReference type="NCBI Taxonomy" id="22663"/>
    <lineage>
        <taxon>Eukaryota</taxon>
        <taxon>Viridiplantae</taxon>
        <taxon>Streptophyta</taxon>
        <taxon>Embryophyta</taxon>
        <taxon>Tracheophyta</taxon>
        <taxon>Spermatophyta</taxon>
        <taxon>Magnoliopsida</taxon>
        <taxon>eudicotyledons</taxon>
        <taxon>Gunneridae</taxon>
        <taxon>Pentapetalae</taxon>
        <taxon>rosids</taxon>
        <taxon>malvids</taxon>
        <taxon>Myrtales</taxon>
        <taxon>Lythraceae</taxon>
        <taxon>Punica</taxon>
    </lineage>
</organism>
<comment type="caution">
    <text evidence="1">The sequence shown here is derived from an EMBL/GenBank/DDBJ whole genome shotgun (WGS) entry which is preliminary data.</text>
</comment>
<dbReference type="EMBL" id="PGOL01001925">
    <property type="protein sequence ID" value="PKI52589.1"/>
    <property type="molecule type" value="Genomic_DNA"/>
</dbReference>
<dbReference type="AlphaFoldDB" id="A0A2I0J8N0"/>
<evidence type="ECO:0000313" key="2">
    <source>
        <dbReference type="Proteomes" id="UP000233551"/>
    </source>
</evidence>
<gene>
    <name evidence="1" type="ORF">CRG98_027017</name>
</gene>
<sequence>MGKFGPRLVMRSSPVAQMKVELAMREKTILMSPTLPCLNIWKCLSGRGPTWLGSKIGKARVPVVCAFKARGSSFVLSTRRVHLNSFWLCSGNVADSQNVLGANIRFGNKQLDVLGDRSPSSLFQKAPKSSFLELFSIPRRFSPPTTKASHAITPQGSLTTLTLLRDKEVFFVIFGSDQVLGIHEPLVAVPKSLLRAQSTHAILERQPKPSVQAIPFSVATFFPFRPANVQPGPGVSSNLSSPSPTPLQAPRLGIALMQLREIRARSFLGLWGDKAVSDRLSCMFV</sequence>
<reference evidence="1 2" key="1">
    <citation type="submission" date="2017-11" db="EMBL/GenBank/DDBJ databases">
        <title>De-novo sequencing of pomegranate (Punica granatum L.) genome.</title>
        <authorList>
            <person name="Akparov Z."/>
            <person name="Amiraslanov A."/>
            <person name="Hajiyeva S."/>
            <person name="Abbasov M."/>
            <person name="Kaur K."/>
            <person name="Hamwieh A."/>
            <person name="Solovyev V."/>
            <person name="Salamov A."/>
            <person name="Braich B."/>
            <person name="Kosarev P."/>
            <person name="Mahmoud A."/>
            <person name="Hajiyev E."/>
            <person name="Babayeva S."/>
            <person name="Izzatullayeva V."/>
            <person name="Mammadov A."/>
            <person name="Mammadov A."/>
            <person name="Sharifova S."/>
            <person name="Ojaghi J."/>
            <person name="Eynullazada K."/>
            <person name="Bayramov B."/>
            <person name="Abdulazimova A."/>
            <person name="Shahmuradov I."/>
        </authorList>
    </citation>
    <scope>NUCLEOTIDE SEQUENCE [LARGE SCALE GENOMIC DNA]</scope>
    <source>
        <strain evidence="2">cv. AG2017</strain>
        <tissue evidence="1">Leaf</tissue>
    </source>
</reference>